<comment type="subcellular location">
    <subcellularLocation>
        <location evidence="1">Membrane</location>
        <topology evidence="1">Multi-pass membrane protein</topology>
    </subcellularLocation>
</comment>
<dbReference type="Gene3D" id="1.20.1250.20">
    <property type="entry name" value="MFS general substrate transporter like domains"/>
    <property type="match status" value="1"/>
</dbReference>
<protein>
    <submittedName>
        <fullName evidence="8">MFS transporter</fullName>
    </submittedName>
</protein>
<dbReference type="InterPro" id="IPR020846">
    <property type="entry name" value="MFS_dom"/>
</dbReference>
<feature type="transmembrane region" description="Helical" evidence="6">
    <location>
        <begin position="55"/>
        <end position="74"/>
    </location>
</feature>
<organism evidence="8 9">
    <name type="scientific">Deminuibacter soli</name>
    <dbReference type="NCBI Taxonomy" id="2291815"/>
    <lineage>
        <taxon>Bacteria</taxon>
        <taxon>Pseudomonadati</taxon>
        <taxon>Bacteroidota</taxon>
        <taxon>Chitinophagia</taxon>
        <taxon>Chitinophagales</taxon>
        <taxon>Chitinophagaceae</taxon>
        <taxon>Deminuibacter</taxon>
    </lineage>
</organism>
<reference evidence="8 9" key="1">
    <citation type="submission" date="2018-08" db="EMBL/GenBank/DDBJ databases">
        <title>Chitinophagaceae sp. K23C18032701, a novel bacterium isolated from forest soil.</title>
        <authorList>
            <person name="Wang C."/>
        </authorList>
    </citation>
    <scope>NUCLEOTIDE SEQUENCE [LARGE SCALE GENOMIC DNA]</scope>
    <source>
        <strain evidence="8 9">K23C18032701</strain>
    </source>
</reference>
<dbReference type="AlphaFoldDB" id="A0A3E1NGP3"/>
<dbReference type="PANTHER" id="PTHR42718:SF9">
    <property type="entry name" value="MAJOR FACILITATOR SUPERFAMILY MULTIDRUG TRANSPORTER MFSC"/>
    <property type="match status" value="1"/>
</dbReference>
<feature type="transmembrane region" description="Helical" evidence="6">
    <location>
        <begin position="413"/>
        <end position="430"/>
    </location>
</feature>
<evidence type="ECO:0000256" key="2">
    <source>
        <dbReference type="ARBA" id="ARBA00022448"/>
    </source>
</evidence>
<dbReference type="GO" id="GO:0022857">
    <property type="term" value="F:transmembrane transporter activity"/>
    <property type="evidence" value="ECO:0007669"/>
    <property type="project" value="InterPro"/>
</dbReference>
<dbReference type="InterPro" id="IPR011701">
    <property type="entry name" value="MFS"/>
</dbReference>
<keyword evidence="5 6" id="KW-0472">Membrane</keyword>
<feature type="transmembrane region" description="Helical" evidence="6">
    <location>
        <begin position="363"/>
        <end position="380"/>
    </location>
</feature>
<comment type="caution">
    <text evidence="8">The sequence shown here is derived from an EMBL/GenBank/DDBJ whole genome shotgun (WGS) entry which is preliminary data.</text>
</comment>
<dbReference type="CDD" id="cd17321">
    <property type="entry name" value="MFS_MMR_MDR_like"/>
    <property type="match status" value="1"/>
</dbReference>
<dbReference type="SUPFAM" id="SSF103473">
    <property type="entry name" value="MFS general substrate transporter"/>
    <property type="match status" value="1"/>
</dbReference>
<keyword evidence="9" id="KW-1185">Reference proteome</keyword>
<evidence type="ECO:0000256" key="1">
    <source>
        <dbReference type="ARBA" id="ARBA00004141"/>
    </source>
</evidence>
<feature type="transmembrane region" description="Helical" evidence="6">
    <location>
        <begin position="86"/>
        <end position="105"/>
    </location>
</feature>
<feature type="transmembrane region" description="Helical" evidence="6">
    <location>
        <begin position="111"/>
        <end position="132"/>
    </location>
</feature>
<sequence>METTFRATAPPGEQRQLNYALTGIALIIFMVNLDASIVVVGLPTLVKSFNTGFDTAQWIVLSYILAVTACIAGAGRLGDLFGKKKLYLLGIIVFIAASVCCGLATRAAHMIAFRSVQGAGAAFCLALSFALAGDLVPKEKLGKTMGILTTMVPLGIASGPTIGGLLITAWGWPCIFLINLPVGVLALWFIQRFTPAVKPVKNGRVDITGMLLLAALLSCYALGMTTLEGRQYNNPLAFLLLVASAVLLVAFITWERKTAHPFLPVHLFTNAVLNASLIAAVMVYIVMTATIILFPFYLTRACGYKTWQTGLVMSFGPLVTALLSVQAGKLSDKYGARKLMLYGVLAMIAGCVLMDRVNPANGLPAFLLGIGVIQVGLTFFQTPNNAAVMELAGAGERGLFSGLLSLSRSTGQITGAAVMGAVFAIAVHSAGGTETANAAPAAITHGMHQVFRVSVLLLSVAALLIYAALRKQQKMLIGQAA</sequence>
<evidence type="ECO:0000313" key="9">
    <source>
        <dbReference type="Proteomes" id="UP000261284"/>
    </source>
</evidence>
<dbReference type="GO" id="GO:0016020">
    <property type="term" value="C:membrane"/>
    <property type="evidence" value="ECO:0007669"/>
    <property type="project" value="UniProtKB-SubCell"/>
</dbReference>
<dbReference type="PRINTS" id="PR01036">
    <property type="entry name" value="TCRTETB"/>
</dbReference>
<keyword evidence="2" id="KW-0813">Transport</keyword>
<keyword evidence="3 6" id="KW-0812">Transmembrane</keyword>
<feature type="transmembrane region" description="Helical" evidence="6">
    <location>
        <begin position="235"/>
        <end position="254"/>
    </location>
</feature>
<dbReference type="PROSITE" id="PS50850">
    <property type="entry name" value="MFS"/>
    <property type="match status" value="1"/>
</dbReference>
<dbReference type="InterPro" id="IPR036259">
    <property type="entry name" value="MFS_trans_sf"/>
</dbReference>
<feature type="transmembrane region" description="Helical" evidence="6">
    <location>
        <begin position="144"/>
        <end position="163"/>
    </location>
</feature>
<dbReference type="RefSeq" id="WP_116848359.1">
    <property type="nucleotide sequence ID" value="NZ_QTJU01000006.1"/>
</dbReference>
<feature type="transmembrane region" description="Helical" evidence="6">
    <location>
        <begin position="275"/>
        <end position="298"/>
    </location>
</feature>
<evidence type="ECO:0000313" key="8">
    <source>
        <dbReference type="EMBL" id="RFM27052.1"/>
    </source>
</evidence>
<name>A0A3E1NGP3_9BACT</name>
<feature type="transmembrane region" description="Helical" evidence="6">
    <location>
        <begin position="169"/>
        <end position="190"/>
    </location>
</feature>
<keyword evidence="4 6" id="KW-1133">Transmembrane helix</keyword>
<dbReference type="OrthoDB" id="9807274at2"/>
<dbReference type="Pfam" id="PF07690">
    <property type="entry name" value="MFS_1"/>
    <property type="match status" value="1"/>
</dbReference>
<feature type="domain" description="Major facilitator superfamily (MFS) profile" evidence="7">
    <location>
        <begin position="20"/>
        <end position="473"/>
    </location>
</feature>
<evidence type="ECO:0000256" key="3">
    <source>
        <dbReference type="ARBA" id="ARBA00022692"/>
    </source>
</evidence>
<evidence type="ECO:0000259" key="7">
    <source>
        <dbReference type="PROSITE" id="PS50850"/>
    </source>
</evidence>
<feature type="transmembrane region" description="Helical" evidence="6">
    <location>
        <begin position="202"/>
        <end position="223"/>
    </location>
</feature>
<dbReference type="Gene3D" id="1.20.1720.10">
    <property type="entry name" value="Multidrug resistance protein D"/>
    <property type="match status" value="1"/>
</dbReference>
<evidence type="ECO:0000256" key="4">
    <source>
        <dbReference type="ARBA" id="ARBA00022989"/>
    </source>
</evidence>
<evidence type="ECO:0000256" key="5">
    <source>
        <dbReference type="ARBA" id="ARBA00023136"/>
    </source>
</evidence>
<feature type="transmembrane region" description="Helical" evidence="6">
    <location>
        <begin position="450"/>
        <end position="469"/>
    </location>
</feature>
<dbReference type="PANTHER" id="PTHR42718">
    <property type="entry name" value="MAJOR FACILITATOR SUPERFAMILY MULTIDRUG TRANSPORTER MFSC"/>
    <property type="match status" value="1"/>
</dbReference>
<gene>
    <name evidence="8" type="ORF">DXN05_16415</name>
</gene>
<accession>A0A3E1NGP3</accession>
<feature type="transmembrane region" description="Helical" evidence="6">
    <location>
        <begin position="339"/>
        <end position="357"/>
    </location>
</feature>
<feature type="transmembrane region" description="Helical" evidence="6">
    <location>
        <begin position="20"/>
        <end position="43"/>
    </location>
</feature>
<dbReference type="Proteomes" id="UP000261284">
    <property type="component" value="Unassembled WGS sequence"/>
</dbReference>
<evidence type="ECO:0000256" key="6">
    <source>
        <dbReference type="SAM" id="Phobius"/>
    </source>
</evidence>
<dbReference type="EMBL" id="QTJU01000006">
    <property type="protein sequence ID" value="RFM27052.1"/>
    <property type="molecule type" value="Genomic_DNA"/>
</dbReference>
<proteinExistence type="predicted"/>